<keyword evidence="1" id="KW-0175">Coiled coil</keyword>
<keyword evidence="4" id="KW-1185">Reference proteome</keyword>
<feature type="region of interest" description="Disordered" evidence="2">
    <location>
        <begin position="342"/>
        <end position="374"/>
    </location>
</feature>
<evidence type="ECO:0000256" key="1">
    <source>
        <dbReference type="SAM" id="Coils"/>
    </source>
</evidence>
<organism evidence="3 4">
    <name type="scientific">Tanacetum coccineum</name>
    <dbReference type="NCBI Taxonomy" id="301880"/>
    <lineage>
        <taxon>Eukaryota</taxon>
        <taxon>Viridiplantae</taxon>
        <taxon>Streptophyta</taxon>
        <taxon>Embryophyta</taxon>
        <taxon>Tracheophyta</taxon>
        <taxon>Spermatophyta</taxon>
        <taxon>Magnoliopsida</taxon>
        <taxon>eudicotyledons</taxon>
        <taxon>Gunneridae</taxon>
        <taxon>Pentapetalae</taxon>
        <taxon>asterids</taxon>
        <taxon>campanulids</taxon>
        <taxon>Asterales</taxon>
        <taxon>Asteraceae</taxon>
        <taxon>Asteroideae</taxon>
        <taxon>Anthemideae</taxon>
        <taxon>Anthemidinae</taxon>
        <taxon>Tanacetum</taxon>
    </lineage>
</organism>
<reference evidence="3" key="1">
    <citation type="journal article" date="2022" name="Int. J. Mol. Sci.">
        <title>Draft Genome of Tanacetum Coccineum: Genomic Comparison of Closely Related Tanacetum-Family Plants.</title>
        <authorList>
            <person name="Yamashiro T."/>
            <person name="Shiraishi A."/>
            <person name="Nakayama K."/>
            <person name="Satake H."/>
        </authorList>
    </citation>
    <scope>NUCLEOTIDE SEQUENCE</scope>
</reference>
<name>A0ABQ5AU15_9ASTR</name>
<dbReference type="EMBL" id="BQNB010012535">
    <property type="protein sequence ID" value="GJT04786.1"/>
    <property type="molecule type" value="Genomic_DNA"/>
</dbReference>
<sequence>MDEIVESENMDVTTIVTPSNVKKVESNHESAGVKSNGDVVEPKIVRKNSFRPLVIEDWNSDNESEVEIIPKDKTVSSSTKKIKFVKSARETVEKVIRPVWNNSSRVNHKNFDNKMTHPHPDRRFVPQAVLTRSGKINTACVSVNTAIRPVNTVGLKPTMNHPRPISNAYKKGYSQVTRPFNKYSANKNSIFNKKVNTVRVKDTTARDRGVVSENKGKGVNAVMASACWVWKAKNSSASNTFKKYSYIDARGQTTAERVQGKKNKTIYKEWEDRMETASSLDVEQDSGNINRTQSMATLNESFPQSNDPPVSRGYTLRSGEDSIKLLELMELCIKLSDLSKRKQTKNTKVPHTSDSTTDVPNEEHVPIHSHNPLLSGDDRMKLTELIDMCTKVSERVLDLEHTKITQAQEITNLKLRVKKLEKKVVTDIQQKDKNEAKTDKNQARCGVNLINGICLNCTYGDGKLVTCYGCKGPLNGGFCSFCASRARNSFAYYPNPNFFDDSQNLSYHPTHYQPILCEFCGNDACYGHYCTPQVPIISNPEPCYNQNYDEFPQTLPSFQQQILCCENCGGPHATFECQPMNQNFHDSNSSGFDQFQPPQFPVIHQPPQEMRMEALQAREDLMKSIQNFLKKFNRISFRETPKVLMQAWDKFFEVKHAQSEEVQELLNKLLQDLQSINEELAEYINTPSWNLPTSSYDDDDDEYSFATQEYLMTCSTAITPDSPKTDSLIMVDKHLDTIPETESDEFIKSSVENLVQNPSESEDECECDVPDCDDSQMTNFSTFSNPFFDDSTSSDDESSHEEVIHEMSFKTYSNPLFDLDEEIISSKFNPIHNEDLDSTPKNDRFDTESYLLESLLNRDTLMASSPKIDSLLDEFDGELKTIPSGIVNTDHEEYISLMERLLYDNSSPRPPKDFHANPNTIIESLLTFPIPVEDSDSLREEIDIFPGPDDSIPPGIESDDYDSEGVDNSTSLPEFESFHVDYPDSGDSTIDVVEDIPVDVPNILPTHPTLHMDFDFIPSHNDLGSDLDVSSPSGDRNKIYDPGICIEVESTRFLATLSPVIDTLLPFSSENEVKVFNHGVLASKEKSPSSSSHRGFKASKLFHHKSPMLIHGDNTPNLGLSRIFEASRARRFVIRSQELQILSFILGIQYSNLID</sequence>
<feature type="coiled-coil region" evidence="1">
    <location>
        <begin position="659"/>
        <end position="686"/>
    </location>
</feature>
<evidence type="ECO:0000313" key="3">
    <source>
        <dbReference type="EMBL" id="GJT04786.1"/>
    </source>
</evidence>
<reference evidence="3" key="2">
    <citation type="submission" date="2022-01" db="EMBL/GenBank/DDBJ databases">
        <authorList>
            <person name="Yamashiro T."/>
            <person name="Shiraishi A."/>
            <person name="Satake H."/>
            <person name="Nakayama K."/>
        </authorList>
    </citation>
    <scope>NUCLEOTIDE SEQUENCE</scope>
</reference>
<evidence type="ECO:0000256" key="2">
    <source>
        <dbReference type="SAM" id="MobiDB-lite"/>
    </source>
</evidence>
<accession>A0ABQ5AU15</accession>
<protein>
    <submittedName>
        <fullName evidence="3">Uncharacterized protein</fullName>
    </submittedName>
</protein>
<gene>
    <name evidence="3" type="ORF">Tco_0839248</name>
</gene>
<feature type="compositionally biased region" description="Polar residues" evidence="2">
    <location>
        <begin position="346"/>
        <end position="359"/>
    </location>
</feature>
<proteinExistence type="predicted"/>
<evidence type="ECO:0000313" key="4">
    <source>
        <dbReference type="Proteomes" id="UP001151760"/>
    </source>
</evidence>
<dbReference type="Proteomes" id="UP001151760">
    <property type="component" value="Unassembled WGS sequence"/>
</dbReference>
<comment type="caution">
    <text evidence="3">The sequence shown here is derived from an EMBL/GenBank/DDBJ whole genome shotgun (WGS) entry which is preliminary data.</text>
</comment>